<gene>
    <name evidence="10" type="ORF">G4Y79_21445</name>
</gene>
<dbReference type="InterPro" id="IPR011009">
    <property type="entry name" value="Kinase-like_dom_sf"/>
</dbReference>
<evidence type="ECO:0000256" key="7">
    <source>
        <dbReference type="SAM" id="MobiDB-lite"/>
    </source>
</evidence>
<dbReference type="InterPro" id="IPR008271">
    <property type="entry name" value="Ser/Thr_kinase_AS"/>
</dbReference>
<dbReference type="InterPro" id="IPR000719">
    <property type="entry name" value="Prot_kinase_dom"/>
</dbReference>
<evidence type="ECO:0000256" key="2">
    <source>
        <dbReference type="ARBA" id="ARBA00022679"/>
    </source>
</evidence>
<dbReference type="PROSITE" id="PS50011">
    <property type="entry name" value="PROTEIN_KINASE_DOM"/>
    <property type="match status" value="1"/>
</dbReference>
<dbReference type="Proteomes" id="UP000594468">
    <property type="component" value="Chromosome"/>
</dbReference>
<feature type="region of interest" description="Disordered" evidence="7">
    <location>
        <begin position="316"/>
        <end position="365"/>
    </location>
</feature>
<evidence type="ECO:0000313" key="11">
    <source>
        <dbReference type="Proteomes" id="UP000594468"/>
    </source>
</evidence>
<keyword evidence="8" id="KW-0812">Transmembrane</keyword>
<dbReference type="Gene3D" id="1.10.510.10">
    <property type="entry name" value="Transferase(Phosphotransferase) domain 1"/>
    <property type="match status" value="1"/>
</dbReference>
<dbReference type="Gene3D" id="3.30.200.20">
    <property type="entry name" value="Phosphorylase Kinase, domain 1"/>
    <property type="match status" value="1"/>
</dbReference>
<feature type="domain" description="Protein kinase" evidence="9">
    <location>
        <begin position="15"/>
        <end position="275"/>
    </location>
</feature>
<proteinExistence type="predicted"/>
<evidence type="ECO:0000313" key="10">
    <source>
        <dbReference type="EMBL" id="QPC82223.1"/>
    </source>
</evidence>
<evidence type="ECO:0000256" key="4">
    <source>
        <dbReference type="ARBA" id="ARBA00022777"/>
    </source>
</evidence>
<dbReference type="KEGG" id="pmet:G4Y79_21445"/>
<reference evidence="10 11" key="1">
    <citation type="submission" date="2020-02" db="EMBL/GenBank/DDBJ databases">
        <authorList>
            <person name="Zheng R.K."/>
            <person name="Sun C.M."/>
        </authorList>
    </citation>
    <scope>NUCLEOTIDE SEQUENCE [LARGE SCALE GENOMIC DNA]</scope>
    <source>
        <strain evidence="11">rifampicinis</strain>
    </source>
</reference>
<dbReference type="PROSITE" id="PS00108">
    <property type="entry name" value="PROTEIN_KINASE_ST"/>
    <property type="match status" value="1"/>
</dbReference>
<dbReference type="GO" id="GO:0005524">
    <property type="term" value="F:ATP binding"/>
    <property type="evidence" value="ECO:0007669"/>
    <property type="project" value="UniProtKB-UniRule"/>
</dbReference>
<keyword evidence="5 6" id="KW-0067">ATP-binding</keyword>
<dbReference type="AlphaFoldDB" id="A0A7S8E8H0"/>
<dbReference type="CDD" id="cd14014">
    <property type="entry name" value="STKc_PknB_like"/>
    <property type="match status" value="1"/>
</dbReference>
<dbReference type="EC" id="2.7.11.1" evidence="1"/>
<keyword evidence="11" id="KW-1185">Reference proteome</keyword>
<dbReference type="GO" id="GO:0004674">
    <property type="term" value="F:protein serine/threonine kinase activity"/>
    <property type="evidence" value="ECO:0007669"/>
    <property type="project" value="UniProtKB-EC"/>
</dbReference>
<evidence type="ECO:0000256" key="5">
    <source>
        <dbReference type="ARBA" id="ARBA00022840"/>
    </source>
</evidence>
<evidence type="ECO:0000256" key="8">
    <source>
        <dbReference type="SAM" id="Phobius"/>
    </source>
</evidence>
<dbReference type="SUPFAM" id="SSF56112">
    <property type="entry name" value="Protein kinase-like (PK-like)"/>
    <property type="match status" value="1"/>
</dbReference>
<evidence type="ECO:0000256" key="1">
    <source>
        <dbReference type="ARBA" id="ARBA00012513"/>
    </source>
</evidence>
<dbReference type="PROSITE" id="PS00107">
    <property type="entry name" value="PROTEIN_KINASE_ATP"/>
    <property type="match status" value="1"/>
</dbReference>
<protein>
    <recommendedName>
        <fullName evidence="1">non-specific serine/threonine protein kinase</fullName>
        <ecNumber evidence="1">2.7.11.1</ecNumber>
    </recommendedName>
</protein>
<keyword evidence="3 6" id="KW-0547">Nucleotide-binding</keyword>
<dbReference type="SMART" id="SM00220">
    <property type="entry name" value="S_TKc"/>
    <property type="match status" value="1"/>
</dbReference>
<organism evidence="10 11">
    <name type="scientific">Phototrophicus methaneseepsis</name>
    <dbReference type="NCBI Taxonomy" id="2710758"/>
    <lineage>
        <taxon>Bacteria</taxon>
        <taxon>Bacillati</taxon>
        <taxon>Chloroflexota</taxon>
        <taxon>Candidatus Thermofontia</taxon>
        <taxon>Phototrophicales</taxon>
        <taxon>Phototrophicaceae</taxon>
        <taxon>Phototrophicus</taxon>
    </lineage>
</organism>
<dbReference type="PANTHER" id="PTHR43289">
    <property type="entry name" value="MITOGEN-ACTIVATED PROTEIN KINASE KINASE KINASE 20-RELATED"/>
    <property type="match status" value="1"/>
</dbReference>
<accession>A0A7S8E8H0</accession>
<feature type="compositionally biased region" description="Low complexity" evidence="7">
    <location>
        <begin position="442"/>
        <end position="564"/>
    </location>
</feature>
<keyword evidence="4 10" id="KW-0418">Kinase</keyword>
<feature type="region of interest" description="Disordered" evidence="7">
    <location>
        <begin position="438"/>
        <end position="567"/>
    </location>
</feature>
<evidence type="ECO:0000259" key="9">
    <source>
        <dbReference type="PROSITE" id="PS50011"/>
    </source>
</evidence>
<dbReference type="Pfam" id="PF00069">
    <property type="entry name" value="Pkinase"/>
    <property type="match status" value="1"/>
</dbReference>
<dbReference type="PANTHER" id="PTHR43289:SF6">
    <property type="entry name" value="SERINE_THREONINE-PROTEIN KINASE NEKL-3"/>
    <property type="match status" value="1"/>
</dbReference>
<feature type="transmembrane region" description="Helical" evidence="8">
    <location>
        <begin position="368"/>
        <end position="389"/>
    </location>
</feature>
<evidence type="ECO:0000256" key="3">
    <source>
        <dbReference type="ARBA" id="ARBA00022741"/>
    </source>
</evidence>
<keyword evidence="8" id="KW-1133">Transmembrane helix</keyword>
<sequence length="723" mass="77937">MPIIDPLIGKVLGDYQIEKVLGTGGMAHVYRGYDEKLERYAAVKVIEPRLMAGDDQAEYRARFQREAKSIARLDHPNIVSIYQFGEYEDLYYIAMAYIEGRNLRQMMKLIGDEPITPWRLVHILGDIASALDHAHQHSIIHRDVKPSNIIVNANDRAILMDFGLALNSLEGTIGNTFGSVHYIAPEQAVSSAQAVPQSDQYSLAVIAFEVLAGRVPFDDASAMSVALKHISDPPPPLTSIVPDASPLAEAVLLKALDKNPQNRYATCMDFINALATAFDISKPQSGLPLSSDSKPLKEAEIPTVGLTATPAHTRMAPLDALPPSEKGPAQAGSPAGGGVAGPPPIDATREAPQPPTPEPNTRKRGGGIGWSLVAILFLVMIVGFAVLLFRDRQQQIEATQTAVAANVTDTAVVLATDAGRTEVAIMNAQETENAASTLAAIPTDTPTATATSTPTDTATPTDTLTPSNTPTPTDTLTPTPTDTGTPTPTDTATPTETYTPSNTPTETPTPTDTATPTDTPTATATDTPTATATDTATPTLTPTDTPTPTDTATPTPTNTPYGAPSATPRIEMSQFDQAEILLRYDGRTFVIYNRTSQANYQMRNLRFLLFEPDPIYDDVNEAPIIHTQTFSVTDLSSLSQGLLSHNCLQVWTLRFVTLPGDEPPADMCATRSYFRQIANPFWISDNPRRSYLEVRLGRVDVLTICPVLIPDTFNEVRCLVDIP</sequence>
<dbReference type="EMBL" id="CP062983">
    <property type="protein sequence ID" value="QPC82223.1"/>
    <property type="molecule type" value="Genomic_DNA"/>
</dbReference>
<keyword evidence="2" id="KW-0808">Transferase</keyword>
<feature type="binding site" evidence="6">
    <location>
        <position position="44"/>
    </location>
    <ligand>
        <name>ATP</name>
        <dbReference type="ChEBI" id="CHEBI:30616"/>
    </ligand>
</feature>
<evidence type="ECO:0000256" key="6">
    <source>
        <dbReference type="PROSITE-ProRule" id="PRU10141"/>
    </source>
</evidence>
<keyword evidence="8" id="KW-0472">Membrane</keyword>
<name>A0A7S8E8H0_9CHLR</name>
<dbReference type="InterPro" id="IPR017441">
    <property type="entry name" value="Protein_kinase_ATP_BS"/>
</dbReference>
<dbReference type="RefSeq" id="WP_195170292.1">
    <property type="nucleotide sequence ID" value="NZ_CP062983.1"/>
</dbReference>